<dbReference type="EMBL" id="KE504261">
    <property type="protein sequence ID" value="EPS93670.1"/>
    <property type="molecule type" value="Genomic_DNA"/>
</dbReference>
<dbReference type="AlphaFoldDB" id="S8EVK0"/>
<dbReference type="eggNOG" id="KOG3752">
    <property type="taxonomic scope" value="Eukaryota"/>
</dbReference>
<dbReference type="OrthoDB" id="2752996at2759"/>
<evidence type="ECO:0000313" key="1">
    <source>
        <dbReference type="EMBL" id="EPS93670.1"/>
    </source>
</evidence>
<dbReference type="InParanoid" id="S8EVK0"/>
<organism evidence="1 2">
    <name type="scientific">Fomitopsis schrenkii</name>
    <name type="common">Brown rot fungus</name>
    <dbReference type="NCBI Taxonomy" id="2126942"/>
    <lineage>
        <taxon>Eukaryota</taxon>
        <taxon>Fungi</taxon>
        <taxon>Dikarya</taxon>
        <taxon>Basidiomycota</taxon>
        <taxon>Agaricomycotina</taxon>
        <taxon>Agaricomycetes</taxon>
        <taxon>Polyporales</taxon>
        <taxon>Fomitopsis</taxon>
    </lineage>
</organism>
<evidence type="ECO:0000313" key="2">
    <source>
        <dbReference type="Proteomes" id="UP000015241"/>
    </source>
</evidence>
<reference evidence="1 2" key="1">
    <citation type="journal article" date="2012" name="Science">
        <title>The Paleozoic origin of enzymatic lignin decomposition reconstructed from 31 fungal genomes.</title>
        <authorList>
            <person name="Floudas D."/>
            <person name="Binder M."/>
            <person name="Riley R."/>
            <person name="Barry K."/>
            <person name="Blanchette R.A."/>
            <person name="Henrissat B."/>
            <person name="Martinez A.T."/>
            <person name="Otillar R."/>
            <person name="Spatafora J.W."/>
            <person name="Yadav J.S."/>
            <person name="Aerts A."/>
            <person name="Benoit I."/>
            <person name="Boyd A."/>
            <person name="Carlson A."/>
            <person name="Copeland A."/>
            <person name="Coutinho P.M."/>
            <person name="de Vries R.P."/>
            <person name="Ferreira P."/>
            <person name="Findley K."/>
            <person name="Foster B."/>
            <person name="Gaskell J."/>
            <person name="Glotzer D."/>
            <person name="Gorecki P."/>
            <person name="Heitman J."/>
            <person name="Hesse C."/>
            <person name="Hori C."/>
            <person name="Igarashi K."/>
            <person name="Jurgens J.A."/>
            <person name="Kallen N."/>
            <person name="Kersten P."/>
            <person name="Kohler A."/>
            <person name="Kuees U."/>
            <person name="Kumar T.K.A."/>
            <person name="Kuo A."/>
            <person name="LaButti K."/>
            <person name="Larrondo L.F."/>
            <person name="Lindquist E."/>
            <person name="Ling A."/>
            <person name="Lombard V."/>
            <person name="Lucas S."/>
            <person name="Lundell T."/>
            <person name="Martin R."/>
            <person name="McLaughlin D.J."/>
            <person name="Morgenstern I."/>
            <person name="Morin E."/>
            <person name="Murat C."/>
            <person name="Nagy L.G."/>
            <person name="Nolan M."/>
            <person name="Ohm R.A."/>
            <person name="Patyshakuliyeva A."/>
            <person name="Rokas A."/>
            <person name="Ruiz-Duenas F.J."/>
            <person name="Sabat G."/>
            <person name="Salamov A."/>
            <person name="Samejima M."/>
            <person name="Schmutz J."/>
            <person name="Slot J.C."/>
            <person name="St John F."/>
            <person name="Stenlid J."/>
            <person name="Sun H."/>
            <person name="Sun S."/>
            <person name="Syed K."/>
            <person name="Tsang A."/>
            <person name="Wiebenga A."/>
            <person name="Young D."/>
            <person name="Pisabarro A."/>
            <person name="Eastwood D.C."/>
            <person name="Martin F."/>
            <person name="Cullen D."/>
            <person name="Grigoriev I.V."/>
            <person name="Hibbett D.S."/>
        </authorList>
    </citation>
    <scope>NUCLEOTIDE SEQUENCE</scope>
    <source>
        <strain evidence="2">FP-58527</strain>
    </source>
</reference>
<dbReference type="Proteomes" id="UP000015241">
    <property type="component" value="Unassembled WGS sequence"/>
</dbReference>
<name>S8EVK0_FOMSC</name>
<accession>S8EVK0</accession>
<proteinExistence type="predicted"/>
<keyword evidence="2" id="KW-1185">Reference proteome</keyword>
<protein>
    <submittedName>
        <fullName evidence="1">Uncharacterized protein</fullName>
    </submittedName>
</protein>
<dbReference type="HOGENOM" id="CLU_044484_3_1_1"/>
<gene>
    <name evidence="1" type="ORF">FOMPIDRAFT_1135701</name>
</gene>
<dbReference type="STRING" id="743788.S8EVK0"/>
<sequence>MVHFGRNDPRNAIVSAQGEGGDSTINSILATLYTAQQTPKDAPLRLGVTTNTLQRMLGERLTIWETRGWIGVKWAPQLRALASTLRQRCATTTFEILTQPQDLGEVREIHKQVGHASTDTLPQKEDLDLRLDPRFNLSGAKLSSLTQALAYTGIRALTKRNKRRTTEKNLTEVRDYLKTLGRTQSNAEIWKGLYHKDVRRQISDFLWKALHGALRIGKYWDNIPRFEDRAECPTCGVKETMDHIIRDCNAMGKEVLWTEARRLWEATGHPWQAQDSNSVMTLTKLTWSDDWKTVKPGAARLWRILISETTYMIWKLRCERVVGHPDEQGWEHNREQVTARWRRSIEDRLKQDIESTRKKYGRQATRKEVVLSTWTPVLHDIGALPFDWTRLPGFLVGRASPVRIAFDR</sequence>